<evidence type="ECO:0000313" key="2">
    <source>
        <dbReference type="EMBL" id="CAG7716530.1"/>
    </source>
</evidence>
<dbReference type="Proteomes" id="UP000708208">
    <property type="component" value="Unassembled WGS sequence"/>
</dbReference>
<name>A0A8J2JAA0_9HEXA</name>
<feature type="region of interest" description="Disordered" evidence="1">
    <location>
        <begin position="74"/>
        <end position="93"/>
    </location>
</feature>
<keyword evidence="3" id="KW-1185">Reference proteome</keyword>
<organism evidence="2 3">
    <name type="scientific">Allacma fusca</name>
    <dbReference type="NCBI Taxonomy" id="39272"/>
    <lineage>
        <taxon>Eukaryota</taxon>
        <taxon>Metazoa</taxon>
        <taxon>Ecdysozoa</taxon>
        <taxon>Arthropoda</taxon>
        <taxon>Hexapoda</taxon>
        <taxon>Collembola</taxon>
        <taxon>Symphypleona</taxon>
        <taxon>Sminthuridae</taxon>
        <taxon>Allacma</taxon>
    </lineage>
</organism>
<feature type="compositionally biased region" description="Acidic residues" evidence="1">
    <location>
        <begin position="80"/>
        <end position="93"/>
    </location>
</feature>
<proteinExistence type="predicted"/>
<reference evidence="2" key="1">
    <citation type="submission" date="2021-06" db="EMBL/GenBank/DDBJ databases">
        <authorList>
            <person name="Hodson N. C."/>
            <person name="Mongue J. A."/>
            <person name="Jaron S. K."/>
        </authorList>
    </citation>
    <scope>NUCLEOTIDE SEQUENCE</scope>
</reference>
<comment type="caution">
    <text evidence="2">The sequence shown here is derived from an EMBL/GenBank/DDBJ whole genome shotgun (WGS) entry which is preliminary data.</text>
</comment>
<evidence type="ECO:0000313" key="3">
    <source>
        <dbReference type="Proteomes" id="UP000708208"/>
    </source>
</evidence>
<accession>A0A8J2JAA0</accession>
<dbReference type="AlphaFoldDB" id="A0A8J2JAA0"/>
<gene>
    <name evidence="2" type="ORF">AFUS01_LOCUS6032</name>
</gene>
<protein>
    <submittedName>
        <fullName evidence="2">Uncharacterized protein</fullName>
    </submittedName>
</protein>
<evidence type="ECO:0000256" key="1">
    <source>
        <dbReference type="SAM" id="MobiDB-lite"/>
    </source>
</evidence>
<sequence>MFSSHFQTMSIGCKQAPQTLERMMEEWKVRVEAIKSLWYDYPHFDFESVYHPLNIWNRVNYYSCIGNQFINEEGSNSEEVTQDEESTNQESEELELDELEFIKQGSKSTGNLWKHMGRMHKAISMSNQPNSPNTLRIKKYLQPKGFEKDDFEKKLLDFIILTDQPFTITESESFQGFALCNRCNRSNHSQDAPGKISIIMDCCTLRNGILFNGIIATWINTNWEYEEILLDLAILKGRHSGKILAESLVKVFEDYQILGKISTITTDNASNNITMMKELESIMSEKGVNFKSILEKRKTALAIRCRFMNGHFQMLEEVYADRM</sequence>
<dbReference type="EMBL" id="CAJVCH010039205">
    <property type="protein sequence ID" value="CAG7716530.1"/>
    <property type="molecule type" value="Genomic_DNA"/>
</dbReference>
<dbReference type="PANTHER" id="PTHR47501">
    <property type="entry name" value="TRANSPOSASE-RELATED"/>
    <property type="match status" value="1"/>
</dbReference>
<dbReference type="OrthoDB" id="1607513at2759"/>